<dbReference type="PANTHER" id="PTHR30461">
    <property type="entry name" value="DNA-INVERTASE FROM LAMBDOID PROPHAGE"/>
    <property type="match status" value="1"/>
</dbReference>
<dbReference type="InterPro" id="IPR006118">
    <property type="entry name" value="Recombinase_CS"/>
</dbReference>
<dbReference type="CDD" id="cd03768">
    <property type="entry name" value="SR_ResInv"/>
    <property type="match status" value="1"/>
</dbReference>
<dbReference type="PROSITE" id="PS00398">
    <property type="entry name" value="RECOMBINASES_2"/>
    <property type="match status" value="1"/>
</dbReference>
<organism evidence="6 7">
    <name type="scientific">Gluconobacter thailandicus NBRC 3257</name>
    <dbReference type="NCBI Taxonomy" id="1381097"/>
    <lineage>
        <taxon>Bacteria</taxon>
        <taxon>Pseudomonadati</taxon>
        <taxon>Pseudomonadota</taxon>
        <taxon>Alphaproteobacteria</taxon>
        <taxon>Acetobacterales</taxon>
        <taxon>Acetobacteraceae</taxon>
        <taxon>Gluconobacter</taxon>
    </lineage>
</organism>
<evidence type="ECO:0000256" key="2">
    <source>
        <dbReference type="ARBA" id="ARBA00022908"/>
    </source>
</evidence>
<dbReference type="Gene3D" id="3.40.50.1390">
    <property type="entry name" value="Resolvase, N-terminal catalytic domain"/>
    <property type="match status" value="1"/>
</dbReference>
<dbReference type="PROSITE" id="PS51736">
    <property type="entry name" value="RECOMBINASES_3"/>
    <property type="match status" value="1"/>
</dbReference>
<evidence type="ECO:0000256" key="3">
    <source>
        <dbReference type="ARBA" id="ARBA00023125"/>
    </source>
</evidence>
<keyword evidence="2" id="KW-0229">DNA integration</keyword>
<evidence type="ECO:0000313" key="6">
    <source>
        <dbReference type="EMBL" id="GAD27644.1"/>
    </source>
</evidence>
<keyword evidence="7" id="KW-1185">Reference proteome</keyword>
<comment type="similarity">
    <text evidence="1">Belongs to the site-specific recombinase resolvase family.</text>
</comment>
<dbReference type="Pfam" id="PF00239">
    <property type="entry name" value="Resolvase"/>
    <property type="match status" value="1"/>
</dbReference>
<name>A0ABQ0IZK6_GLUTH</name>
<keyword evidence="3" id="KW-0238">DNA-binding</keyword>
<keyword evidence="4" id="KW-0233">DNA recombination</keyword>
<dbReference type="EMBL" id="BASM01000032">
    <property type="protein sequence ID" value="GAD27644.1"/>
    <property type="molecule type" value="Genomic_DNA"/>
</dbReference>
<accession>A0ABQ0IZK6</accession>
<evidence type="ECO:0000256" key="4">
    <source>
        <dbReference type="ARBA" id="ARBA00023172"/>
    </source>
</evidence>
<feature type="domain" description="Resolvase/invertase-type recombinase catalytic" evidence="5">
    <location>
        <begin position="19"/>
        <end position="162"/>
    </location>
</feature>
<dbReference type="InterPro" id="IPR036162">
    <property type="entry name" value="Resolvase-like_N_sf"/>
</dbReference>
<proteinExistence type="inferred from homology"/>
<dbReference type="Proteomes" id="UP000018209">
    <property type="component" value="Unassembled WGS sequence"/>
</dbReference>
<protein>
    <submittedName>
        <fullName evidence="6">Resolvase domain protein</fullName>
    </submittedName>
</protein>
<reference evidence="6 7" key="1">
    <citation type="submission" date="2013-08" db="EMBL/GenBank/DDBJ databases">
        <title>Gluconobacter thailandicus NBRC 3257 whole genome sequence.</title>
        <authorList>
            <person name="Matsutani M."/>
            <person name="Yakushi T."/>
            <person name="Matsushita K."/>
        </authorList>
    </citation>
    <scope>NUCLEOTIDE SEQUENCE [LARGE SCALE GENOMIC DNA]</scope>
    <source>
        <strain evidence="6 7">NBRC 3257</strain>
    </source>
</reference>
<dbReference type="PANTHER" id="PTHR30461:SF2">
    <property type="entry name" value="SERINE RECOMBINASE PINE-RELATED"/>
    <property type="match status" value="1"/>
</dbReference>
<comment type="caution">
    <text evidence="6">The sequence shown here is derived from an EMBL/GenBank/DDBJ whole genome shotgun (WGS) entry which is preliminary data.</text>
</comment>
<sequence>MMTWRSCACPNVAKRVFEMKYGYMRVSTTKKDSEGEFVQVFDLQRDALLREGVGVDNIFEDRASGTREDRSGLAALLNAVQPGDTILVWKLDRLGRSARHLLEVAETMKAKNVRIRSIQDGIDTGGDLGEFLLTILSAVAQLERKNISERVSAGIASSRADGGRIGRKKALSPAARRDVMESTQAGVSVSELSRRYRVNRATIYRTLTAEQAAAAA</sequence>
<dbReference type="InterPro" id="IPR009057">
    <property type="entry name" value="Homeodomain-like_sf"/>
</dbReference>
<dbReference type="Gene3D" id="1.10.10.60">
    <property type="entry name" value="Homeodomain-like"/>
    <property type="match status" value="1"/>
</dbReference>
<dbReference type="InterPro" id="IPR006119">
    <property type="entry name" value="Resolv_N"/>
</dbReference>
<evidence type="ECO:0000256" key="1">
    <source>
        <dbReference type="ARBA" id="ARBA00009913"/>
    </source>
</evidence>
<gene>
    <name evidence="6" type="ORF">NBRC3257_2643</name>
</gene>
<dbReference type="InterPro" id="IPR050639">
    <property type="entry name" value="SSR_resolvase"/>
</dbReference>
<dbReference type="SUPFAM" id="SSF53041">
    <property type="entry name" value="Resolvase-like"/>
    <property type="match status" value="1"/>
</dbReference>
<evidence type="ECO:0000313" key="7">
    <source>
        <dbReference type="Proteomes" id="UP000018209"/>
    </source>
</evidence>
<evidence type="ECO:0000259" key="5">
    <source>
        <dbReference type="PROSITE" id="PS51736"/>
    </source>
</evidence>
<dbReference type="SUPFAM" id="SSF46689">
    <property type="entry name" value="Homeodomain-like"/>
    <property type="match status" value="1"/>
</dbReference>
<dbReference type="SMART" id="SM00857">
    <property type="entry name" value="Resolvase"/>
    <property type="match status" value="1"/>
</dbReference>
<dbReference type="CDD" id="cd00569">
    <property type="entry name" value="HTH_Hin_like"/>
    <property type="match status" value="1"/>
</dbReference>